<dbReference type="Gene3D" id="3.30.460.40">
    <property type="match status" value="1"/>
</dbReference>
<name>A0A402BE50_9CHLR</name>
<evidence type="ECO:0000313" key="2">
    <source>
        <dbReference type="Proteomes" id="UP000287171"/>
    </source>
</evidence>
<accession>A0A402BE50</accession>
<evidence type="ECO:0008006" key="3">
    <source>
        <dbReference type="Google" id="ProtNLM"/>
    </source>
</evidence>
<dbReference type="AlphaFoldDB" id="A0A402BE50"/>
<proteinExistence type="predicted"/>
<dbReference type="Proteomes" id="UP000287171">
    <property type="component" value="Unassembled WGS sequence"/>
</dbReference>
<comment type="caution">
    <text evidence="1">The sequence shown here is derived from an EMBL/GenBank/DDBJ whole genome shotgun (WGS) entry which is preliminary data.</text>
</comment>
<gene>
    <name evidence="1" type="ORF">KDA_50110</name>
</gene>
<dbReference type="RefSeq" id="WP_126629775.1">
    <property type="nucleotide sequence ID" value="NZ_BIFT01000002.1"/>
</dbReference>
<dbReference type="Pfam" id="PF10706">
    <property type="entry name" value="Aminoglyc_resit"/>
    <property type="match status" value="1"/>
</dbReference>
<organism evidence="1 2">
    <name type="scientific">Dictyobacter alpinus</name>
    <dbReference type="NCBI Taxonomy" id="2014873"/>
    <lineage>
        <taxon>Bacteria</taxon>
        <taxon>Bacillati</taxon>
        <taxon>Chloroflexota</taxon>
        <taxon>Ktedonobacteria</taxon>
        <taxon>Ktedonobacterales</taxon>
        <taxon>Dictyobacteraceae</taxon>
        <taxon>Dictyobacter</taxon>
    </lineage>
</organism>
<dbReference type="InterPro" id="IPR019646">
    <property type="entry name" value="Aminoglyc_AdlTrfase"/>
</dbReference>
<evidence type="ECO:0000313" key="1">
    <source>
        <dbReference type="EMBL" id="GCE29527.1"/>
    </source>
</evidence>
<dbReference type="EMBL" id="BIFT01000002">
    <property type="protein sequence ID" value="GCE29527.1"/>
    <property type="molecule type" value="Genomic_DNA"/>
</dbReference>
<sequence length="200" mass="22637">MKLAERFEQKSNAEMSGDVVVQLMQLFEQHGIEVVIDGGWGVDALLGEQTRSHGDLDIALQHKDVPKLRALLEAHGYRDVPRDDTRDCNFVMGNDQEHEVDFHSYTFDAHGKLVFGVEYPLESLTGTGSIQGYLVKCISAEWMVKFHSGYDLDENDYRDVSALFERFGIALPVEYESFRTNNWDVVGGEESDVRQMGISN</sequence>
<keyword evidence="2" id="KW-1185">Reference proteome</keyword>
<dbReference type="OrthoDB" id="9800567at2"/>
<reference evidence="2" key="1">
    <citation type="submission" date="2018-12" db="EMBL/GenBank/DDBJ databases">
        <title>Tengunoibacter tsumagoiensis gen. nov., sp. nov., Dictyobacter kobayashii sp. nov., D. alpinus sp. nov., and D. joshuensis sp. nov. and description of Dictyobacteraceae fam. nov. within the order Ktedonobacterales isolated from Tengu-no-mugimeshi.</title>
        <authorList>
            <person name="Wang C.M."/>
            <person name="Zheng Y."/>
            <person name="Sakai Y."/>
            <person name="Toyoda A."/>
            <person name="Minakuchi Y."/>
            <person name="Abe K."/>
            <person name="Yokota A."/>
            <person name="Yabe S."/>
        </authorList>
    </citation>
    <scope>NUCLEOTIDE SEQUENCE [LARGE SCALE GENOMIC DNA]</scope>
    <source>
        <strain evidence="2">Uno16</strain>
    </source>
</reference>
<protein>
    <recommendedName>
        <fullName evidence="3">Aminoglycoside nucleotidyltransferase</fullName>
    </recommendedName>
</protein>